<dbReference type="Proteomes" id="UP001054854">
    <property type="component" value="Unassembled WGS sequence"/>
</dbReference>
<gene>
    <name evidence="1" type="ORF">TPA0910_56330</name>
</gene>
<sequence>MLVEQGQVQLELAREVLVEHRLADSGALGDVVHRGRVVALGDEDLLGGPQELMTSGSARQARTSWARLGLLDGCHAASQ</sequence>
<name>A0ABQ3U6H3_STRHY</name>
<organism evidence="1 2">
    <name type="scientific">Streptomyces hygroscopicus</name>
    <dbReference type="NCBI Taxonomy" id="1912"/>
    <lineage>
        <taxon>Bacteria</taxon>
        <taxon>Bacillati</taxon>
        <taxon>Actinomycetota</taxon>
        <taxon>Actinomycetes</taxon>
        <taxon>Kitasatosporales</taxon>
        <taxon>Streptomycetaceae</taxon>
        <taxon>Streptomyces</taxon>
        <taxon>Streptomyces violaceusniger group</taxon>
    </lineage>
</organism>
<protein>
    <submittedName>
        <fullName evidence="1">Uncharacterized protein</fullName>
    </submittedName>
</protein>
<evidence type="ECO:0000313" key="1">
    <source>
        <dbReference type="EMBL" id="GHJ31200.1"/>
    </source>
</evidence>
<keyword evidence="2" id="KW-1185">Reference proteome</keyword>
<reference evidence="1" key="1">
    <citation type="submission" date="2024-05" db="EMBL/GenBank/DDBJ databases">
        <title>Whole genome shotgun sequence of Streptomyces hygroscopicus NBRC 113678.</title>
        <authorList>
            <person name="Komaki H."/>
            <person name="Tamura T."/>
        </authorList>
    </citation>
    <scope>NUCLEOTIDE SEQUENCE</scope>
    <source>
        <strain evidence="1">N11-34</strain>
    </source>
</reference>
<comment type="caution">
    <text evidence="1">The sequence shown here is derived from an EMBL/GenBank/DDBJ whole genome shotgun (WGS) entry which is preliminary data.</text>
</comment>
<dbReference type="EMBL" id="BNEK01000005">
    <property type="protein sequence ID" value="GHJ31200.1"/>
    <property type="molecule type" value="Genomic_DNA"/>
</dbReference>
<proteinExistence type="predicted"/>
<evidence type="ECO:0000313" key="2">
    <source>
        <dbReference type="Proteomes" id="UP001054854"/>
    </source>
</evidence>
<accession>A0ABQ3U6H3</accession>